<comment type="caution">
    <text evidence="4">The sequence shown here is derived from an EMBL/GenBank/DDBJ whole genome shotgun (WGS) entry which is preliminary data.</text>
</comment>
<organism evidence="4 5">
    <name type="scientific">Sphingobacterium olei</name>
    <dbReference type="NCBI Taxonomy" id="2571155"/>
    <lineage>
        <taxon>Bacteria</taxon>
        <taxon>Pseudomonadati</taxon>
        <taxon>Bacteroidota</taxon>
        <taxon>Sphingobacteriia</taxon>
        <taxon>Sphingobacteriales</taxon>
        <taxon>Sphingobacteriaceae</taxon>
        <taxon>Sphingobacterium</taxon>
    </lineage>
</organism>
<evidence type="ECO:0000259" key="3">
    <source>
        <dbReference type="PROSITE" id="PS50110"/>
    </source>
</evidence>
<dbReference type="OrthoDB" id="9781208at2"/>
<evidence type="ECO:0000313" key="4">
    <source>
        <dbReference type="EMBL" id="TJZ53708.1"/>
    </source>
</evidence>
<dbReference type="SUPFAM" id="SSF52172">
    <property type="entry name" value="CheY-like"/>
    <property type="match status" value="1"/>
</dbReference>
<reference evidence="4 5" key="1">
    <citation type="submission" date="2019-04" db="EMBL/GenBank/DDBJ databases">
        <title>Sphingobacterium olei sp. nov., isolated from oil-contaminated soil.</title>
        <authorList>
            <person name="Liu B."/>
        </authorList>
    </citation>
    <scope>NUCLEOTIDE SEQUENCE [LARGE SCALE GENOMIC DNA]</scope>
    <source>
        <strain evidence="4 5">HAL-9</strain>
    </source>
</reference>
<evidence type="ECO:0000256" key="2">
    <source>
        <dbReference type="PROSITE-ProRule" id="PRU00169"/>
    </source>
</evidence>
<dbReference type="SMART" id="SM00448">
    <property type="entry name" value="REC"/>
    <property type="match status" value="1"/>
</dbReference>
<dbReference type="Gene3D" id="3.40.50.2300">
    <property type="match status" value="1"/>
</dbReference>
<feature type="domain" description="Response regulatory" evidence="3">
    <location>
        <begin position="10"/>
        <end position="124"/>
    </location>
</feature>
<dbReference type="PROSITE" id="PS50110">
    <property type="entry name" value="RESPONSE_REGULATORY"/>
    <property type="match status" value="1"/>
</dbReference>
<dbReference type="Pfam" id="PF00072">
    <property type="entry name" value="Response_reg"/>
    <property type="match status" value="1"/>
</dbReference>
<evidence type="ECO:0000256" key="1">
    <source>
        <dbReference type="ARBA" id="ARBA00022553"/>
    </source>
</evidence>
<dbReference type="InterPro" id="IPR001789">
    <property type="entry name" value="Sig_transdc_resp-reg_receiver"/>
</dbReference>
<dbReference type="PANTHER" id="PTHR44591:SF19">
    <property type="entry name" value="TWO-COMPONENT RESPONSE REGULATOR-RELATED"/>
    <property type="match status" value="1"/>
</dbReference>
<keyword evidence="5" id="KW-1185">Reference proteome</keyword>
<dbReference type="InterPro" id="IPR050595">
    <property type="entry name" value="Bact_response_regulator"/>
</dbReference>
<dbReference type="EMBL" id="SUME01000007">
    <property type="protein sequence ID" value="TJZ53708.1"/>
    <property type="molecule type" value="Genomic_DNA"/>
</dbReference>
<dbReference type="GO" id="GO:0000160">
    <property type="term" value="P:phosphorelay signal transduction system"/>
    <property type="evidence" value="ECO:0007669"/>
    <property type="project" value="InterPro"/>
</dbReference>
<evidence type="ECO:0000313" key="5">
    <source>
        <dbReference type="Proteomes" id="UP000306808"/>
    </source>
</evidence>
<feature type="modified residue" description="4-aspartylphosphate" evidence="2">
    <location>
        <position position="58"/>
    </location>
</feature>
<sequence>MMENKNDKISILYVDDEENNLFSFKATFRLKYKIYTAISGSKAIEIVQKNPIDIIITDQRMPEMTGVEFLEEIIKLDPEPMRILLTGYADMGAVIDAVNKGKIFHYLNKPWSEEELDQTIQRAYEIYTKRKKLLETYSKLELSNEQLEFLLRQKLLS</sequence>
<dbReference type="CDD" id="cd17569">
    <property type="entry name" value="REC_HupR-like"/>
    <property type="match status" value="1"/>
</dbReference>
<dbReference type="PANTHER" id="PTHR44591">
    <property type="entry name" value="STRESS RESPONSE REGULATOR PROTEIN 1"/>
    <property type="match status" value="1"/>
</dbReference>
<keyword evidence="1 2" id="KW-0597">Phosphoprotein</keyword>
<name>A0A4V5MLM0_9SPHI</name>
<proteinExistence type="predicted"/>
<dbReference type="InterPro" id="IPR011006">
    <property type="entry name" value="CheY-like_superfamily"/>
</dbReference>
<accession>A0A4V5MLM0</accession>
<dbReference type="AlphaFoldDB" id="A0A4V5MLM0"/>
<protein>
    <submittedName>
        <fullName evidence="4">Response regulator</fullName>
    </submittedName>
</protein>
<gene>
    <name evidence="4" type="ORF">FAZ15_16920</name>
</gene>
<dbReference type="Proteomes" id="UP000306808">
    <property type="component" value="Unassembled WGS sequence"/>
</dbReference>